<evidence type="ECO:0000313" key="5">
    <source>
        <dbReference type="Proteomes" id="UP000436088"/>
    </source>
</evidence>
<reference evidence="4" key="1">
    <citation type="submission" date="2019-09" db="EMBL/GenBank/DDBJ databases">
        <title>Draft genome information of white flower Hibiscus syriacus.</title>
        <authorList>
            <person name="Kim Y.-M."/>
        </authorList>
    </citation>
    <scope>NUCLEOTIDE SEQUENCE [LARGE SCALE GENOMIC DNA]</scope>
    <source>
        <strain evidence="4">YM2019G1</strain>
    </source>
</reference>
<dbReference type="EMBL" id="VEPZ02001443">
    <property type="protein sequence ID" value="KAE8672538.1"/>
    <property type="molecule type" value="Genomic_DNA"/>
</dbReference>
<dbReference type="InterPro" id="IPR012677">
    <property type="entry name" value="Nucleotide-bd_a/b_plait_sf"/>
</dbReference>
<comment type="caution">
    <text evidence="4">The sequence shown here is derived from an EMBL/GenBank/DDBJ whole genome shotgun (WGS) entry which is preliminary data.</text>
</comment>
<keyword evidence="1" id="KW-0694">RNA-binding</keyword>
<evidence type="ECO:0000256" key="1">
    <source>
        <dbReference type="PROSITE-ProRule" id="PRU00176"/>
    </source>
</evidence>
<organism evidence="4 5">
    <name type="scientific">Hibiscus syriacus</name>
    <name type="common">Rose of Sharon</name>
    <dbReference type="NCBI Taxonomy" id="106335"/>
    <lineage>
        <taxon>Eukaryota</taxon>
        <taxon>Viridiplantae</taxon>
        <taxon>Streptophyta</taxon>
        <taxon>Embryophyta</taxon>
        <taxon>Tracheophyta</taxon>
        <taxon>Spermatophyta</taxon>
        <taxon>Magnoliopsida</taxon>
        <taxon>eudicotyledons</taxon>
        <taxon>Gunneridae</taxon>
        <taxon>Pentapetalae</taxon>
        <taxon>rosids</taxon>
        <taxon>malvids</taxon>
        <taxon>Malvales</taxon>
        <taxon>Malvaceae</taxon>
        <taxon>Malvoideae</taxon>
        <taxon>Hibiscus</taxon>
    </lineage>
</organism>
<dbReference type="InterPro" id="IPR035979">
    <property type="entry name" value="RBD_domain_sf"/>
</dbReference>
<feature type="domain" description="RRM" evidence="3">
    <location>
        <begin position="11"/>
        <end position="88"/>
    </location>
</feature>
<feature type="compositionally biased region" description="Polar residues" evidence="2">
    <location>
        <begin position="207"/>
        <end position="220"/>
    </location>
</feature>
<sequence>MTRGSGGAVIVTLFVDNLPSKLHWKGLWKIFGRQGGVSSMFIASKGSTRRSRFAFARTGSRDDALWKLQRLNGLIINDSRISVAMSSRQAMREIVCAMHVPTRWASEAIRPRLSERAIRWHPRNHARSRRECMATYKVARSAWRPTRSPGGHGDLCLWTCMAGHVVGRPEGTATYGQHSAAKCSNRPLPTVSRPTSIPHCHDASPEVSKSTTQPPTSCSMVSHHHSYGDSPSFTLVTGPKRDSVVAIKPSVTCKKKRETNTDTRNNGKRTDEENTTNTSNQRQEKPKRKERSLTLDALFALGNPKRRRRSKHRRVTWRFSATVEGGRRGDWRRSKAADGVWFSLR</sequence>
<feature type="region of interest" description="Disordered" evidence="2">
    <location>
        <begin position="173"/>
        <end position="295"/>
    </location>
</feature>
<dbReference type="SUPFAM" id="SSF54928">
    <property type="entry name" value="RNA-binding domain, RBD"/>
    <property type="match status" value="1"/>
</dbReference>
<evidence type="ECO:0000259" key="3">
    <source>
        <dbReference type="PROSITE" id="PS50102"/>
    </source>
</evidence>
<dbReference type="PROSITE" id="PS50102">
    <property type="entry name" value="RRM"/>
    <property type="match status" value="1"/>
</dbReference>
<gene>
    <name evidence="4" type="ORF">F3Y22_tig00111837pilonHSYRG00144</name>
</gene>
<dbReference type="GO" id="GO:0003723">
    <property type="term" value="F:RNA binding"/>
    <property type="evidence" value="ECO:0007669"/>
    <property type="project" value="UniProtKB-UniRule"/>
</dbReference>
<dbReference type="Pfam" id="PF00076">
    <property type="entry name" value="RRM_1"/>
    <property type="match status" value="1"/>
</dbReference>
<dbReference type="SMART" id="SM00360">
    <property type="entry name" value="RRM"/>
    <property type="match status" value="1"/>
</dbReference>
<name>A0A6A2XBE2_HIBSY</name>
<dbReference type="AlphaFoldDB" id="A0A6A2XBE2"/>
<evidence type="ECO:0000313" key="4">
    <source>
        <dbReference type="EMBL" id="KAE8672538.1"/>
    </source>
</evidence>
<keyword evidence="5" id="KW-1185">Reference proteome</keyword>
<accession>A0A6A2XBE2</accession>
<dbReference type="Gene3D" id="3.30.70.330">
    <property type="match status" value="1"/>
</dbReference>
<dbReference type="InterPro" id="IPR000504">
    <property type="entry name" value="RRM_dom"/>
</dbReference>
<evidence type="ECO:0000256" key="2">
    <source>
        <dbReference type="SAM" id="MobiDB-lite"/>
    </source>
</evidence>
<dbReference type="Proteomes" id="UP000436088">
    <property type="component" value="Unassembled WGS sequence"/>
</dbReference>
<proteinExistence type="predicted"/>
<protein>
    <recommendedName>
        <fullName evidence="3">RRM domain-containing protein</fullName>
    </recommendedName>
</protein>
<dbReference type="CDD" id="cd00590">
    <property type="entry name" value="RRM_SF"/>
    <property type="match status" value="1"/>
</dbReference>